<comment type="catalytic activity">
    <reaction evidence="14">
        <text>NAD(+) + NADPH + H(+)(in) = NADH + NADP(+) + H(+)(out)</text>
        <dbReference type="Rhea" id="RHEA:47992"/>
        <dbReference type="ChEBI" id="CHEBI:15378"/>
        <dbReference type="ChEBI" id="CHEBI:57540"/>
        <dbReference type="ChEBI" id="CHEBI:57783"/>
        <dbReference type="ChEBI" id="CHEBI:57945"/>
        <dbReference type="ChEBI" id="CHEBI:58349"/>
        <dbReference type="EC" id="7.1.1.1"/>
    </reaction>
</comment>
<accession>A0A1H4B7Q4</accession>
<sequence>MKIGIPKEIHQGERRVASTPEVVAKLSKLGFSVAVEAGAGAAASYTDDAYAAAGCEIVGSANDLWAQSDVVLKIRAPEGDEVKRLKSGQTLISFLWPAQNPDLLKNLTDRGITAIAMDCIPRISRAQKMDALSSMSNISGYRAIVEAAEHFGRFFTGQITAAGKVQPAKVLVIGAGVAGLAAIGTARGMGAIVRSFDTRPEVKEQIESMDAQFLMLDFKDENGTGEGGYAKVMSDEFIKAEMALFAEQAADVDIIVTTALIPGKPAPRLITAEMIKSMKAGSVVVDLAAEQGGNCELTEPGKVVVKHGVSIIGYTDIPSRMATQSSQLYSNNLYNLITDMTPGKNGEILIDMDDEVIRGATVCTGGKTTWPPPAPKLSAAPKKVAPTPAPVAVEKKKSVWGPILTIGIAALALFGLGSVAPPDLMEHLTVFVLACFVGYMVIWNVTPALHTPLMSVTNAISSIIVIGALIQVSSTGSMIKWIALCTLLITSINIVGGFAVTRRMLDMFHK</sequence>
<reference evidence="21 22" key="1">
    <citation type="submission" date="2016-10" db="EMBL/GenBank/DDBJ databases">
        <authorList>
            <person name="de Groot N.N."/>
        </authorList>
    </citation>
    <scope>NUCLEOTIDE SEQUENCE [LARGE SCALE GENOMIC DNA]</scope>
    <source>
        <strain evidence="21 22">DSM 7343</strain>
    </source>
</reference>
<evidence type="ECO:0000256" key="11">
    <source>
        <dbReference type="ARBA" id="ARBA00022989"/>
    </source>
</evidence>
<evidence type="ECO:0000259" key="19">
    <source>
        <dbReference type="SMART" id="SM01002"/>
    </source>
</evidence>
<dbReference type="GO" id="GO:0050661">
    <property type="term" value="F:NADP binding"/>
    <property type="evidence" value="ECO:0007669"/>
    <property type="project" value="TreeGrafter"/>
</dbReference>
<evidence type="ECO:0000256" key="4">
    <source>
        <dbReference type="ARBA" id="ARBA00012943"/>
    </source>
</evidence>
<evidence type="ECO:0000256" key="1">
    <source>
        <dbReference type="ARBA" id="ARBA00003943"/>
    </source>
</evidence>
<dbReference type="InterPro" id="IPR008142">
    <property type="entry name" value="AlaDH/PNT_CS1"/>
</dbReference>
<name>A0A1H4B7Q4_9BACT</name>
<evidence type="ECO:0000256" key="17">
    <source>
        <dbReference type="ARBA" id="ARBA00083734"/>
    </source>
</evidence>
<dbReference type="PROSITE" id="PS00837">
    <property type="entry name" value="ALADH_PNT_2"/>
    <property type="match status" value="1"/>
</dbReference>
<keyword evidence="8" id="KW-0547">Nucleotide-binding</keyword>
<evidence type="ECO:0000256" key="7">
    <source>
        <dbReference type="ARBA" id="ARBA00022692"/>
    </source>
</evidence>
<evidence type="ECO:0000256" key="14">
    <source>
        <dbReference type="ARBA" id="ARBA00048202"/>
    </source>
</evidence>
<dbReference type="GO" id="GO:0016491">
    <property type="term" value="F:oxidoreductase activity"/>
    <property type="evidence" value="ECO:0007669"/>
    <property type="project" value="InterPro"/>
</dbReference>
<dbReference type="InterPro" id="IPR024605">
    <property type="entry name" value="NADP_transhyd_a_C"/>
</dbReference>
<dbReference type="FunFam" id="3.40.50.720:FF:000028">
    <property type="entry name" value="NAD(P) transhydrogenase subunit alpha"/>
    <property type="match status" value="1"/>
</dbReference>
<keyword evidence="13 18" id="KW-0472">Membrane</keyword>
<keyword evidence="7 18" id="KW-0812">Transmembrane</keyword>
<evidence type="ECO:0000256" key="2">
    <source>
        <dbReference type="ARBA" id="ARBA00004429"/>
    </source>
</evidence>
<dbReference type="SMART" id="SM01003">
    <property type="entry name" value="AlaDh_PNT_N"/>
    <property type="match status" value="1"/>
</dbReference>
<feature type="transmembrane region" description="Helical" evidence="18">
    <location>
        <begin position="478"/>
        <end position="500"/>
    </location>
</feature>
<dbReference type="PANTHER" id="PTHR10160">
    <property type="entry name" value="NAD(P) TRANSHYDROGENASE"/>
    <property type="match status" value="1"/>
</dbReference>
<evidence type="ECO:0000256" key="12">
    <source>
        <dbReference type="ARBA" id="ARBA00023027"/>
    </source>
</evidence>
<dbReference type="EMBL" id="FNQN01000006">
    <property type="protein sequence ID" value="SEA44223.1"/>
    <property type="molecule type" value="Genomic_DNA"/>
</dbReference>
<feature type="domain" description="Alanine dehydrogenase/pyridine nucleotide transhydrogenase N-terminal" evidence="20">
    <location>
        <begin position="4"/>
        <end position="139"/>
    </location>
</feature>
<evidence type="ECO:0000256" key="13">
    <source>
        <dbReference type="ARBA" id="ARBA00023136"/>
    </source>
</evidence>
<keyword evidence="11 18" id="KW-1133">Transmembrane helix</keyword>
<protein>
    <recommendedName>
        <fullName evidence="15">NAD(P) transhydrogenase subunit alpha</fullName>
        <ecNumber evidence="4">7.1.1.1</ecNumber>
    </recommendedName>
    <alternativeName>
        <fullName evidence="17">Nicotinamide nucleotide transhydrogenase subunit alpha</fullName>
    </alternativeName>
    <alternativeName>
        <fullName evidence="16">Pyridine nucleotide transhydrogenase subunit alpha</fullName>
    </alternativeName>
</protein>
<feature type="domain" description="Alanine dehydrogenase/pyridine nucleotide transhydrogenase NAD(H)-binding" evidence="19">
    <location>
        <begin position="148"/>
        <end position="313"/>
    </location>
</feature>
<evidence type="ECO:0000256" key="8">
    <source>
        <dbReference type="ARBA" id="ARBA00022741"/>
    </source>
</evidence>
<dbReference type="GO" id="GO:0006740">
    <property type="term" value="P:NADPH regeneration"/>
    <property type="evidence" value="ECO:0007669"/>
    <property type="project" value="TreeGrafter"/>
</dbReference>
<dbReference type="InterPro" id="IPR026255">
    <property type="entry name" value="NADP_transhyd_a"/>
</dbReference>
<dbReference type="SMART" id="SM01002">
    <property type="entry name" value="AlaDh_PNT_C"/>
    <property type="match status" value="1"/>
</dbReference>
<dbReference type="Gene3D" id="3.40.50.720">
    <property type="entry name" value="NAD(P)-binding Rossmann-like Domain"/>
    <property type="match status" value="2"/>
</dbReference>
<dbReference type="Pfam" id="PF12769">
    <property type="entry name" value="PNTB_4TM"/>
    <property type="match status" value="1"/>
</dbReference>
<dbReference type="InterPro" id="IPR007698">
    <property type="entry name" value="AlaDH/PNT_NAD(H)-bd"/>
</dbReference>
<dbReference type="Proteomes" id="UP000199409">
    <property type="component" value="Unassembled WGS sequence"/>
</dbReference>
<dbReference type="STRING" id="37625.SAMN05660420_02067"/>
<evidence type="ECO:0000259" key="20">
    <source>
        <dbReference type="SMART" id="SM01003"/>
    </source>
</evidence>
<dbReference type="GO" id="GO:0005886">
    <property type="term" value="C:plasma membrane"/>
    <property type="evidence" value="ECO:0007669"/>
    <property type="project" value="UniProtKB-SubCell"/>
</dbReference>
<evidence type="ECO:0000256" key="5">
    <source>
        <dbReference type="ARBA" id="ARBA00022475"/>
    </source>
</evidence>
<dbReference type="AlphaFoldDB" id="A0A1H4B7Q4"/>
<gene>
    <name evidence="21" type="ORF">SAMN05660420_02067</name>
</gene>
<dbReference type="SUPFAM" id="SSF51735">
    <property type="entry name" value="NAD(P)-binding Rossmann-fold domains"/>
    <property type="match status" value="1"/>
</dbReference>
<evidence type="ECO:0000256" key="3">
    <source>
        <dbReference type="ARBA" id="ARBA00005689"/>
    </source>
</evidence>
<comment type="function">
    <text evidence="1">The transhydrogenation between NADH and NADP is coupled to respiration and ATP hydrolysis and functions as a proton pump across the membrane.</text>
</comment>
<dbReference type="CDD" id="cd05304">
    <property type="entry name" value="Rubrum_tdh"/>
    <property type="match status" value="1"/>
</dbReference>
<dbReference type="InterPro" id="IPR008143">
    <property type="entry name" value="Ala_DH/PNT_CS2"/>
</dbReference>
<dbReference type="InterPro" id="IPR007886">
    <property type="entry name" value="AlaDH/PNT_N"/>
</dbReference>
<dbReference type="PROSITE" id="PS00836">
    <property type="entry name" value="ALADH_PNT_1"/>
    <property type="match status" value="1"/>
</dbReference>
<evidence type="ECO:0000256" key="10">
    <source>
        <dbReference type="ARBA" id="ARBA00022967"/>
    </source>
</evidence>
<dbReference type="OrthoDB" id="9804592at2"/>
<keyword evidence="10" id="KW-1278">Translocase</keyword>
<evidence type="ECO:0000256" key="6">
    <source>
        <dbReference type="ARBA" id="ARBA00022519"/>
    </source>
</evidence>
<organism evidence="21 22">
    <name type="scientific">Desulfuromusa kysingii</name>
    <dbReference type="NCBI Taxonomy" id="37625"/>
    <lineage>
        <taxon>Bacteria</taxon>
        <taxon>Pseudomonadati</taxon>
        <taxon>Thermodesulfobacteriota</taxon>
        <taxon>Desulfuromonadia</taxon>
        <taxon>Desulfuromonadales</taxon>
        <taxon>Geopsychrobacteraceae</taxon>
        <taxon>Desulfuromusa</taxon>
    </lineage>
</organism>
<keyword evidence="6" id="KW-0997">Cell inner membrane</keyword>
<keyword evidence="22" id="KW-1185">Reference proteome</keyword>
<dbReference type="Pfam" id="PF05222">
    <property type="entry name" value="AlaDh_PNT_N"/>
    <property type="match status" value="1"/>
</dbReference>
<keyword evidence="5" id="KW-1003">Cell membrane</keyword>
<keyword evidence="12" id="KW-0520">NAD</keyword>
<dbReference type="Pfam" id="PF01262">
    <property type="entry name" value="AlaDh_PNT_C"/>
    <property type="match status" value="1"/>
</dbReference>
<feature type="transmembrane region" description="Helical" evidence="18">
    <location>
        <begin position="453"/>
        <end position="472"/>
    </location>
</feature>
<dbReference type="SUPFAM" id="SSF52283">
    <property type="entry name" value="Formate/glycerate dehydrogenase catalytic domain-like"/>
    <property type="match status" value="1"/>
</dbReference>
<feature type="transmembrane region" description="Helical" evidence="18">
    <location>
        <begin position="427"/>
        <end position="446"/>
    </location>
</feature>
<dbReference type="RefSeq" id="WP_092347827.1">
    <property type="nucleotide sequence ID" value="NZ_FNQN01000006.1"/>
</dbReference>
<dbReference type="EC" id="7.1.1.1" evidence="4"/>
<proteinExistence type="inferred from homology"/>
<dbReference type="PIRSF" id="PIRSF000203">
    <property type="entry name" value="NADP_transhydrogenase_alpha"/>
    <property type="match status" value="1"/>
</dbReference>
<dbReference type="FunFam" id="3.40.50.720:FF:000063">
    <property type="entry name" value="NAD(P) transhydrogenase subunit alpha"/>
    <property type="match status" value="1"/>
</dbReference>
<evidence type="ECO:0000313" key="22">
    <source>
        <dbReference type="Proteomes" id="UP000199409"/>
    </source>
</evidence>
<comment type="similarity">
    <text evidence="3">Belongs to the AlaDH/PNT family.</text>
</comment>
<dbReference type="GO" id="GO:0008750">
    <property type="term" value="F:proton-translocating NAD(P)+ transhydrogenase activity"/>
    <property type="evidence" value="ECO:0007669"/>
    <property type="project" value="UniProtKB-EC"/>
</dbReference>
<dbReference type="NCBIfam" id="TIGR00561">
    <property type="entry name" value="pntA"/>
    <property type="match status" value="1"/>
</dbReference>
<evidence type="ECO:0000256" key="9">
    <source>
        <dbReference type="ARBA" id="ARBA00022857"/>
    </source>
</evidence>
<dbReference type="PANTHER" id="PTHR10160:SF19">
    <property type="entry name" value="PROTON-TRANSLOCATING NAD(P)(+) TRANSHYDROGENASE"/>
    <property type="match status" value="1"/>
</dbReference>
<evidence type="ECO:0000313" key="21">
    <source>
        <dbReference type="EMBL" id="SEA44223.1"/>
    </source>
</evidence>
<dbReference type="InterPro" id="IPR036291">
    <property type="entry name" value="NAD(P)-bd_dom_sf"/>
</dbReference>
<keyword evidence="9" id="KW-0521">NADP</keyword>
<evidence type="ECO:0000256" key="18">
    <source>
        <dbReference type="SAM" id="Phobius"/>
    </source>
</evidence>
<evidence type="ECO:0000256" key="16">
    <source>
        <dbReference type="ARBA" id="ARBA00079788"/>
    </source>
</evidence>
<dbReference type="NCBIfam" id="NF006942">
    <property type="entry name" value="PRK09424.1"/>
    <property type="match status" value="1"/>
</dbReference>
<comment type="subcellular location">
    <subcellularLocation>
        <location evidence="2">Cell inner membrane</location>
        <topology evidence="2">Multi-pass membrane protein</topology>
    </subcellularLocation>
</comment>
<feature type="transmembrane region" description="Helical" evidence="18">
    <location>
        <begin position="399"/>
        <end position="421"/>
    </location>
</feature>
<evidence type="ECO:0000256" key="15">
    <source>
        <dbReference type="ARBA" id="ARBA00071831"/>
    </source>
</evidence>